<dbReference type="SUPFAM" id="SSF55811">
    <property type="entry name" value="Nudix"/>
    <property type="match status" value="1"/>
</dbReference>
<dbReference type="AlphaFoldDB" id="A0A653A8Y9"/>
<sequence length="182" mass="20779">MNFHNMFKYCPKCGSKHFVVNNVKSKQCEDCGFVFYLNPSAACAAFIKNEEGELLVCRRGKEPAKGTLDLPGGFIDYNETAEQAMAREIKEEINGDVIKTAYVFSLPNDYIYSGMNIPTMDMFFECKLRDYTHLKPADDVEECFFLPIREINPALFGLNSIKKAVEFFISGIENERKENFMA</sequence>
<dbReference type="GO" id="GO:0016787">
    <property type="term" value="F:hydrolase activity"/>
    <property type="evidence" value="ECO:0007669"/>
    <property type="project" value="UniProtKB-KW"/>
</dbReference>
<name>A0A653A8Y9_9BACT</name>
<dbReference type="Gene3D" id="3.90.79.10">
    <property type="entry name" value="Nucleoside Triphosphate Pyrophosphohydrolase"/>
    <property type="match status" value="1"/>
</dbReference>
<dbReference type="PROSITE" id="PS51462">
    <property type="entry name" value="NUDIX"/>
    <property type="match status" value="1"/>
</dbReference>
<accession>A0A653A8Y9</accession>
<protein>
    <submittedName>
        <fullName evidence="3">NUDIX hydrolase</fullName>
    </submittedName>
</protein>
<dbReference type="InterPro" id="IPR015797">
    <property type="entry name" value="NUDIX_hydrolase-like_dom_sf"/>
</dbReference>
<dbReference type="CDD" id="cd04681">
    <property type="entry name" value="NUDIX_Hydrolase"/>
    <property type="match status" value="1"/>
</dbReference>
<evidence type="ECO:0000259" key="2">
    <source>
        <dbReference type="PROSITE" id="PS51462"/>
    </source>
</evidence>
<feature type="domain" description="Nudix hydrolase" evidence="2">
    <location>
        <begin position="36"/>
        <end position="169"/>
    </location>
</feature>
<reference evidence="3" key="1">
    <citation type="submission" date="2018-07" db="EMBL/GenBank/DDBJ databases">
        <authorList>
            <consortium name="Genoscope - CEA"/>
            <person name="William W."/>
        </authorList>
    </citation>
    <scope>NUCLEOTIDE SEQUENCE</scope>
    <source>
        <strain evidence="3">IK1</strain>
    </source>
</reference>
<dbReference type="PANTHER" id="PTHR43222">
    <property type="entry name" value="NUDIX HYDROLASE 23"/>
    <property type="match status" value="1"/>
</dbReference>
<evidence type="ECO:0000313" key="3">
    <source>
        <dbReference type="EMBL" id="VBB44463.1"/>
    </source>
</evidence>
<evidence type="ECO:0000256" key="1">
    <source>
        <dbReference type="ARBA" id="ARBA00022801"/>
    </source>
</evidence>
<keyword evidence="1 3" id="KW-0378">Hydrolase</keyword>
<dbReference type="Pfam" id="PF00293">
    <property type="entry name" value="NUDIX"/>
    <property type="match status" value="1"/>
</dbReference>
<dbReference type="PANTHER" id="PTHR43222:SF2">
    <property type="entry name" value="NUDIX HYDROLASE 23, CHLOROPLASTIC"/>
    <property type="match status" value="1"/>
</dbReference>
<proteinExistence type="predicted"/>
<gene>
    <name evidence="3" type="ORF">TRIP_D250070</name>
</gene>
<dbReference type="InterPro" id="IPR020084">
    <property type="entry name" value="NUDIX_hydrolase_CS"/>
</dbReference>
<dbReference type="InterPro" id="IPR000086">
    <property type="entry name" value="NUDIX_hydrolase_dom"/>
</dbReference>
<dbReference type="PROSITE" id="PS00893">
    <property type="entry name" value="NUDIX_BOX"/>
    <property type="match status" value="1"/>
</dbReference>
<dbReference type="EMBL" id="UPXZ01000018">
    <property type="protein sequence ID" value="VBB44463.1"/>
    <property type="molecule type" value="Genomic_DNA"/>
</dbReference>
<organism evidence="3">
    <name type="scientific">uncultured Paludibacter sp</name>
    <dbReference type="NCBI Taxonomy" id="497635"/>
    <lineage>
        <taxon>Bacteria</taxon>
        <taxon>Pseudomonadati</taxon>
        <taxon>Bacteroidota</taxon>
        <taxon>Bacteroidia</taxon>
        <taxon>Bacteroidales</taxon>
        <taxon>Paludibacteraceae</taxon>
        <taxon>Paludibacter</taxon>
        <taxon>environmental samples</taxon>
    </lineage>
</organism>